<feature type="domain" description="Major facilitator superfamily (MFS) profile" evidence="7">
    <location>
        <begin position="1"/>
        <end position="412"/>
    </location>
</feature>
<dbReference type="InterPro" id="IPR011701">
    <property type="entry name" value="MFS"/>
</dbReference>
<evidence type="ECO:0000256" key="6">
    <source>
        <dbReference type="SAM" id="Phobius"/>
    </source>
</evidence>
<dbReference type="EMBL" id="BSEV01000004">
    <property type="protein sequence ID" value="GLK09271.1"/>
    <property type="molecule type" value="Genomic_DNA"/>
</dbReference>
<sequence length="421" mass="44110">MTPAGGTEGAPVRPLWRERDFVVFWGAQTFSVAGDSFAYVAVPLLVLHVTGSVAQMGLLTGVAGVASIVAGLFAGALVDRFDRRALLIYCDLARVVSYGLIPLAWTFGPQVWLLYVVLPVSEAIGMVFQVTYVTAVRTLVRDDRVTEANGLLYATYAAAGIAGPLLAGLVTERFGATAAVAVNAASFAVSVVGIRLIRFGGQATAPDGQAVPARQGPWRELLAGVRFLWRHPVLRPLTVLLSFLVFLTYGLTDVLIYFFKHDLGRSDGEVGVILAIAGLGTIAGSLLAAPVRRRLWFGASWIGAQAVGALAMAGIGLSGDIPVITALAAAYLACASVAGISSMSLRQQVTPDRLLGRVTSAFWTIHNSTGPVGAALLTWMAGRYGAAEVFLLAGGGCLLIAVAALLTPVRRAAPEQPEHTV</sequence>
<comment type="subcellular location">
    <subcellularLocation>
        <location evidence="1">Cell membrane</location>
        <topology evidence="1">Multi-pass membrane protein</topology>
    </subcellularLocation>
</comment>
<dbReference type="CDD" id="cd06173">
    <property type="entry name" value="MFS_MefA_like"/>
    <property type="match status" value="1"/>
</dbReference>
<protein>
    <submittedName>
        <fullName evidence="8">MFS transporter</fullName>
    </submittedName>
</protein>
<reference evidence="8" key="2">
    <citation type="submission" date="2023-01" db="EMBL/GenBank/DDBJ databases">
        <authorList>
            <person name="Sun Q."/>
            <person name="Evtushenko L."/>
        </authorList>
    </citation>
    <scope>NUCLEOTIDE SEQUENCE</scope>
    <source>
        <strain evidence="8">VKM Ac-2007</strain>
    </source>
</reference>
<dbReference type="InterPro" id="IPR020846">
    <property type="entry name" value="MFS_dom"/>
</dbReference>
<feature type="transmembrane region" description="Helical" evidence="6">
    <location>
        <begin position="237"/>
        <end position="258"/>
    </location>
</feature>
<evidence type="ECO:0000313" key="8">
    <source>
        <dbReference type="EMBL" id="GLK09271.1"/>
    </source>
</evidence>
<evidence type="ECO:0000256" key="4">
    <source>
        <dbReference type="ARBA" id="ARBA00022989"/>
    </source>
</evidence>
<evidence type="ECO:0000256" key="3">
    <source>
        <dbReference type="ARBA" id="ARBA00022692"/>
    </source>
</evidence>
<dbReference type="Gene3D" id="1.20.1250.20">
    <property type="entry name" value="MFS general substrate transporter like domains"/>
    <property type="match status" value="1"/>
</dbReference>
<keyword evidence="4 6" id="KW-1133">Transmembrane helix</keyword>
<feature type="transmembrane region" description="Helical" evidence="6">
    <location>
        <begin position="85"/>
        <end position="105"/>
    </location>
</feature>
<dbReference type="InterPro" id="IPR036259">
    <property type="entry name" value="MFS_trans_sf"/>
</dbReference>
<evidence type="ECO:0000256" key="5">
    <source>
        <dbReference type="ARBA" id="ARBA00023136"/>
    </source>
</evidence>
<feature type="transmembrane region" description="Helical" evidence="6">
    <location>
        <begin position="270"/>
        <end position="288"/>
    </location>
</feature>
<feature type="transmembrane region" description="Helical" evidence="6">
    <location>
        <begin position="21"/>
        <end position="46"/>
    </location>
</feature>
<keyword evidence="2" id="KW-1003">Cell membrane</keyword>
<dbReference type="AlphaFoldDB" id="A0A9W6HZP5"/>
<evidence type="ECO:0000259" key="7">
    <source>
        <dbReference type="PROSITE" id="PS50850"/>
    </source>
</evidence>
<feature type="transmembrane region" description="Helical" evidence="6">
    <location>
        <begin position="387"/>
        <end position="406"/>
    </location>
</feature>
<dbReference type="Proteomes" id="UP001143474">
    <property type="component" value="Unassembled WGS sequence"/>
</dbReference>
<keyword evidence="3 6" id="KW-0812">Transmembrane</keyword>
<dbReference type="PANTHER" id="PTHR23513:SF6">
    <property type="entry name" value="MAJOR FACILITATOR SUPERFAMILY ASSOCIATED DOMAIN-CONTAINING PROTEIN"/>
    <property type="match status" value="1"/>
</dbReference>
<dbReference type="GO" id="GO:0005886">
    <property type="term" value="C:plasma membrane"/>
    <property type="evidence" value="ECO:0007669"/>
    <property type="project" value="UniProtKB-SubCell"/>
</dbReference>
<dbReference type="PROSITE" id="PS50850">
    <property type="entry name" value="MFS"/>
    <property type="match status" value="1"/>
</dbReference>
<evidence type="ECO:0000313" key="9">
    <source>
        <dbReference type="Proteomes" id="UP001143474"/>
    </source>
</evidence>
<dbReference type="SUPFAM" id="SSF103473">
    <property type="entry name" value="MFS general substrate transporter"/>
    <property type="match status" value="1"/>
</dbReference>
<reference evidence="8" key="1">
    <citation type="journal article" date="2014" name="Int. J. Syst. Evol. Microbiol.">
        <title>Complete genome sequence of Corynebacterium casei LMG S-19264T (=DSM 44701T), isolated from a smear-ripened cheese.</title>
        <authorList>
            <consortium name="US DOE Joint Genome Institute (JGI-PGF)"/>
            <person name="Walter F."/>
            <person name="Albersmeier A."/>
            <person name="Kalinowski J."/>
            <person name="Ruckert C."/>
        </authorList>
    </citation>
    <scope>NUCLEOTIDE SEQUENCE</scope>
    <source>
        <strain evidence="8">VKM Ac-2007</strain>
    </source>
</reference>
<name>A0A9W6HZP5_9ACTN</name>
<proteinExistence type="predicted"/>
<feature type="transmembrane region" description="Helical" evidence="6">
    <location>
        <begin position="361"/>
        <end position="381"/>
    </location>
</feature>
<accession>A0A9W6HZP5</accession>
<feature type="transmembrane region" description="Helical" evidence="6">
    <location>
        <begin position="321"/>
        <end position="340"/>
    </location>
</feature>
<feature type="transmembrane region" description="Helical" evidence="6">
    <location>
        <begin position="151"/>
        <end position="170"/>
    </location>
</feature>
<comment type="caution">
    <text evidence="8">The sequence shown here is derived from an EMBL/GenBank/DDBJ whole genome shotgun (WGS) entry which is preliminary data.</text>
</comment>
<dbReference type="Pfam" id="PF07690">
    <property type="entry name" value="MFS_1"/>
    <property type="match status" value="1"/>
</dbReference>
<organism evidence="8 9">
    <name type="scientific">Streptosporangium carneum</name>
    <dbReference type="NCBI Taxonomy" id="47481"/>
    <lineage>
        <taxon>Bacteria</taxon>
        <taxon>Bacillati</taxon>
        <taxon>Actinomycetota</taxon>
        <taxon>Actinomycetes</taxon>
        <taxon>Streptosporangiales</taxon>
        <taxon>Streptosporangiaceae</taxon>
        <taxon>Streptosporangium</taxon>
    </lineage>
</organism>
<evidence type="ECO:0000256" key="2">
    <source>
        <dbReference type="ARBA" id="ARBA00022475"/>
    </source>
</evidence>
<keyword evidence="5 6" id="KW-0472">Membrane</keyword>
<feature type="transmembrane region" description="Helical" evidence="6">
    <location>
        <begin position="176"/>
        <end position="197"/>
    </location>
</feature>
<feature type="transmembrane region" description="Helical" evidence="6">
    <location>
        <begin position="295"/>
        <end position="315"/>
    </location>
</feature>
<evidence type="ECO:0000256" key="1">
    <source>
        <dbReference type="ARBA" id="ARBA00004651"/>
    </source>
</evidence>
<keyword evidence="9" id="KW-1185">Reference proteome</keyword>
<feature type="transmembrane region" description="Helical" evidence="6">
    <location>
        <begin position="58"/>
        <end position="78"/>
    </location>
</feature>
<feature type="transmembrane region" description="Helical" evidence="6">
    <location>
        <begin position="111"/>
        <end position="139"/>
    </location>
</feature>
<dbReference type="GO" id="GO:0022857">
    <property type="term" value="F:transmembrane transporter activity"/>
    <property type="evidence" value="ECO:0007669"/>
    <property type="project" value="InterPro"/>
</dbReference>
<gene>
    <name evidence="8" type="ORF">GCM10017600_26770</name>
</gene>
<dbReference type="PANTHER" id="PTHR23513">
    <property type="entry name" value="INTEGRAL MEMBRANE EFFLUX PROTEIN-RELATED"/>
    <property type="match status" value="1"/>
</dbReference>